<evidence type="ECO:0008006" key="3">
    <source>
        <dbReference type="Google" id="ProtNLM"/>
    </source>
</evidence>
<reference evidence="2" key="1">
    <citation type="submission" date="2020-04" db="EMBL/GenBank/DDBJ databases">
        <authorList>
            <person name="Chiriac C."/>
            <person name="Salcher M."/>
            <person name="Ghai R."/>
            <person name="Kavagutti S V."/>
        </authorList>
    </citation>
    <scope>NUCLEOTIDE SEQUENCE</scope>
</reference>
<gene>
    <name evidence="2" type="ORF">UFOVP28_21</name>
</gene>
<sequence length="178" mass="20107">MPTQYQKGQQDKIRGGLTSKQDQFAKRIAEGFTLAEAYNDAYPQEDSGRQRPRAQANAEGMRLKTNDKVIERINYYIDKKERMSFINPAKLRQVAIETIMGIALNDSSRDSDRLKAAELLGKIATVKLFETTVESNPSIRISDHADLERKLKALASLSVQSQPIDLIEHSIVDKEKDI</sequence>
<dbReference type="EMBL" id="LR796165">
    <property type="protein sequence ID" value="CAB4122616.1"/>
    <property type="molecule type" value="Genomic_DNA"/>
</dbReference>
<name>A0A6J5KN15_9CAUD</name>
<accession>A0A6J5KN15</accession>
<evidence type="ECO:0000256" key="1">
    <source>
        <dbReference type="SAM" id="MobiDB-lite"/>
    </source>
</evidence>
<organism evidence="2">
    <name type="scientific">uncultured Caudovirales phage</name>
    <dbReference type="NCBI Taxonomy" id="2100421"/>
    <lineage>
        <taxon>Viruses</taxon>
        <taxon>Duplodnaviria</taxon>
        <taxon>Heunggongvirae</taxon>
        <taxon>Uroviricota</taxon>
        <taxon>Caudoviricetes</taxon>
        <taxon>Peduoviridae</taxon>
        <taxon>Maltschvirus</taxon>
        <taxon>Maltschvirus maltsch</taxon>
    </lineage>
</organism>
<proteinExistence type="predicted"/>
<evidence type="ECO:0000313" key="2">
    <source>
        <dbReference type="EMBL" id="CAB4122616.1"/>
    </source>
</evidence>
<feature type="region of interest" description="Disordered" evidence="1">
    <location>
        <begin position="40"/>
        <end position="59"/>
    </location>
</feature>
<protein>
    <recommendedName>
        <fullName evidence="3">Terminase small subunit</fullName>
    </recommendedName>
</protein>